<proteinExistence type="predicted"/>
<evidence type="ECO:0008006" key="4">
    <source>
        <dbReference type="Google" id="ProtNLM"/>
    </source>
</evidence>
<evidence type="ECO:0000313" key="3">
    <source>
        <dbReference type="Proteomes" id="UP001233999"/>
    </source>
</evidence>
<keyword evidence="3" id="KW-1185">Reference proteome</keyword>
<dbReference type="EMBL" id="JASPKZ010002677">
    <property type="protein sequence ID" value="KAJ9595264.1"/>
    <property type="molecule type" value="Genomic_DNA"/>
</dbReference>
<accession>A0AAD8AA57</accession>
<feature type="non-terminal residue" evidence="2">
    <location>
        <position position="1"/>
    </location>
</feature>
<evidence type="ECO:0000313" key="2">
    <source>
        <dbReference type="EMBL" id="KAJ9595264.1"/>
    </source>
</evidence>
<dbReference type="SUPFAM" id="SSF46966">
    <property type="entry name" value="Spectrin repeat"/>
    <property type="match status" value="1"/>
</dbReference>
<dbReference type="InterPro" id="IPR002017">
    <property type="entry name" value="Spectrin_repeat"/>
</dbReference>
<dbReference type="GO" id="GO:0005737">
    <property type="term" value="C:cytoplasm"/>
    <property type="evidence" value="ECO:0007669"/>
    <property type="project" value="UniProtKB-ARBA"/>
</dbReference>
<gene>
    <name evidence="2" type="ORF">L9F63_013452</name>
</gene>
<dbReference type="Pfam" id="PF00435">
    <property type="entry name" value="Spectrin"/>
    <property type="match status" value="1"/>
</dbReference>
<sequence>KVKESLNALKPSVDEIEYDRDGVMRRARREQGDQVRRVVDKLREEWSQVNRGYTERHNRWVKCMETWRNLHNSCQTFGEWLATAEKMINEWQSTDLPLPQAKAKQKDLEKQVTMKHRTMSNIGIACREVVGRSQPPESTNVQKMVDDLRHRWQIVLAELTTRRDKITALEAAASMKDEASQFVDSTQVCLDQVKALLGSTANPSDDTSLAVRLSMVKAHEEELAAKKRDAENLKKSKQLPNSEQLRNLNTAMEKATSGLSDHREYIECKLSSLKKYNIHLDAVMAWVMETKTRINISKELPEKEKKRVIDNIMNSVYDRETEVKEVLENFTNLEKECEGAKQPVSVELQEKIKKLREDWQYVKNRGEEPSSQEVVSVSAAAPVTREAVKPAASPPRLQT</sequence>
<dbReference type="SMART" id="SM00150">
    <property type="entry name" value="SPEC"/>
    <property type="match status" value="1"/>
</dbReference>
<comment type="caution">
    <text evidence="2">The sequence shown here is derived from an EMBL/GenBank/DDBJ whole genome shotgun (WGS) entry which is preliminary data.</text>
</comment>
<feature type="compositionally biased region" description="Low complexity" evidence="1">
    <location>
        <begin position="369"/>
        <end position="383"/>
    </location>
</feature>
<name>A0AAD8AA57_DIPPU</name>
<evidence type="ECO:0000256" key="1">
    <source>
        <dbReference type="SAM" id="MobiDB-lite"/>
    </source>
</evidence>
<organism evidence="2 3">
    <name type="scientific">Diploptera punctata</name>
    <name type="common">Pacific beetle cockroach</name>
    <dbReference type="NCBI Taxonomy" id="6984"/>
    <lineage>
        <taxon>Eukaryota</taxon>
        <taxon>Metazoa</taxon>
        <taxon>Ecdysozoa</taxon>
        <taxon>Arthropoda</taxon>
        <taxon>Hexapoda</taxon>
        <taxon>Insecta</taxon>
        <taxon>Pterygota</taxon>
        <taxon>Neoptera</taxon>
        <taxon>Polyneoptera</taxon>
        <taxon>Dictyoptera</taxon>
        <taxon>Blattodea</taxon>
        <taxon>Blaberoidea</taxon>
        <taxon>Blaberidae</taxon>
        <taxon>Diplopterinae</taxon>
        <taxon>Diploptera</taxon>
    </lineage>
</organism>
<feature type="region of interest" description="Disordered" evidence="1">
    <location>
        <begin position="364"/>
        <end position="399"/>
    </location>
</feature>
<protein>
    <recommendedName>
        <fullName evidence="4">Dystrophin</fullName>
    </recommendedName>
</protein>
<dbReference type="Proteomes" id="UP001233999">
    <property type="component" value="Unassembled WGS sequence"/>
</dbReference>
<dbReference type="Gene3D" id="1.20.58.60">
    <property type="match status" value="2"/>
</dbReference>
<reference evidence="2" key="2">
    <citation type="submission" date="2023-05" db="EMBL/GenBank/DDBJ databases">
        <authorList>
            <person name="Fouks B."/>
        </authorList>
    </citation>
    <scope>NUCLEOTIDE SEQUENCE</scope>
    <source>
        <strain evidence="2">Stay&amp;Tobe</strain>
        <tissue evidence="2">Testes</tissue>
    </source>
</reference>
<dbReference type="AlphaFoldDB" id="A0AAD8AA57"/>
<feature type="non-terminal residue" evidence="2">
    <location>
        <position position="399"/>
    </location>
</feature>
<reference evidence="2" key="1">
    <citation type="journal article" date="2023" name="IScience">
        <title>Live-bearing cockroach genome reveals convergent evolutionary mechanisms linked to viviparity in insects and beyond.</title>
        <authorList>
            <person name="Fouks B."/>
            <person name="Harrison M.C."/>
            <person name="Mikhailova A.A."/>
            <person name="Marchal E."/>
            <person name="English S."/>
            <person name="Carruthers M."/>
            <person name="Jennings E.C."/>
            <person name="Chiamaka E.L."/>
            <person name="Frigard R.A."/>
            <person name="Pippel M."/>
            <person name="Attardo G.M."/>
            <person name="Benoit J.B."/>
            <person name="Bornberg-Bauer E."/>
            <person name="Tobe S.S."/>
        </authorList>
    </citation>
    <scope>NUCLEOTIDE SEQUENCE</scope>
    <source>
        <strain evidence="2">Stay&amp;Tobe</strain>
    </source>
</reference>
<dbReference type="InterPro" id="IPR018159">
    <property type="entry name" value="Spectrin/alpha-actinin"/>
</dbReference>